<dbReference type="InterPro" id="IPR013272">
    <property type="entry name" value="Vps72/YL1_C"/>
</dbReference>
<dbReference type="Proteomes" id="UP000663193">
    <property type="component" value="Chromosome 16"/>
</dbReference>
<accession>A0A7U2FEN8</accession>
<dbReference type="RefSeq" id="XP_001803943.1">
    <property type="nucleotide sequence ID" value="XM_001803891.1"/>
</dbReference>
<dbReference type="SMART" id="SM00993">
    <property type="entry name" value="YL1_C"/>
    <property type="match status" value="1"/>
</dbReference>
<feature type="compositionally biased region" description="Polar residues" evidence="2">
    <location>
        <begin position="320"/>
        <end position="336"/>
    </location>
</feature>
<feature type="compositionally biased region" description="Acidic residues" evidence="2">
    <location>
        <begin position="1"/>
        <end position="10"/>
    </location>
</feature>
<feature type="compositionally biased region" description="Basic and acidic residues" evidence="2">
    <location>
        <begin position="108"/>
        <end position="118"/>
    </location>
</feature>
<sequence>MSTEEMDVEMAGDVPPEGHVEGSEDESEPEAPTELMVKTRARRANAGNRMSTLLAKAEEEEEWGEEWEEAPNEEEFQGGDVNEQEDYNMDSSSSEEGDDDGDEDDAGERELRKAERQERNKKRKAVTNPFAARVAAVTRKKVKLDLLRAQSPIDAPPRPKKKSERASWLPTEEDGPVRASARTQTVANKEATLSKLLEKDRRRDDTLAMMKAAEARKKKDEPKPLTQAERLAECARNERINKKTLHRWEEAEEARAAERQAKIDAMKNRQMQGPYIRYYSGPAIWVDDKLKYTGKDAPTLEHLEEKLNKEPSAAIPQQPEDGSNKPTFEGPQNQPEHSVPGEAGPVNGTPNDQQQPTQDTPSFIQPTASVAHMPSIPTSLSQQQQPSQVPWTAASQVSGGDVFMGSHGMPYPNSIMFAPPSQDSFLFGIDQYAQGQQTQDTPSDLPPNPFTQASPYNSQYTTSQPAFPQQQYPTDGAIGPQTLLQQFQQGPPMPPAPPRKKAIKRALRNLLILSSFPNLDIPPTRVRGSASLLKDKDRAALIQLSMTLFSWSLADATAFVTNQLSHSSSKTTSKKAQAERDAALKPVKPLCAVTNAIARYRDPETGIAYRDARAFGVLRGVVGGGFVWSGDLGCYVGGRAKPLESMGGKGFLGMPPAKGVPRRFLEMQKKVVAPPVVQTAAPGAVDGAQQTPTADGEGVAAPEAMEDVQQGTEAVKKEAAVPT</sequence>
<feature type="region of interest" description="Disordered" evidence="2">
    <location>
        <begin position="309"/>
        <end position="364"/>
    </location>
</feature>
<organism evidence="4 5">
    <name type="scientific">Phaeosphaeria nodorum (strain SN15 / ATCC MYA-4574 / FGSC 10173)</name>
    <name type="common">Glume blotch fungus</name>
    <name type="synonym">Parastagonospora nodorum</name>
    <dbReference type="NCBI Taxonomy" id="321614"/>
    <lineage>
        <taxon>Eukaryota</taxon>
        <taxon>Fungi</taxon>
        <taxon>Dikarya</taxon>
        <taxon>Ascomycota</taxon>
        <taxon>Pezizomycotina</taxon>
        <taxon>Dothideomycetes</taxon>
        <taxon>Pleosporomycetidae</taxon>
        <taxon>Pleosporales</taxon>
        <taxon>Pleosporineae</taxon>
        <taxon>Phaeosphaeriaceae</taxon>
        <taxon>Parastagonospora</taxon>
    </lineage>
</organism>
<dbReference type="PANTHER" id="PTHR13275:SF4">
    <property type="entry name" value="VACUOLAR PROTEIN SORTING-ASSOCIATED PROTEIN 72 HOMOLOG"/>
    <property type="match status" value="1"/>
</dbReference>
<dbReference type="InterPro" id="IPR046757">
    <property type="entry name" value="YL1_N"/>
</dbReference>
<feature type="domain" description="Vps72/YL1 C-terminal" evidence="3">
    <location>
        <begin position="589"/>
        <end position="618"/>
    </location>
</feature>
<feature type="region of interest" description="Disordered" evidence="2">
    <location>
        <begin position="435"/>
        <end position="477"/>
    </location>
</feature>
<dbReference type="KEGG" id="pno:SNOG_13736"/>
<dbReference type="EMBL" id="CP069038">
    <property type="protein sequence ID" value="QRD03872.1"/>
    <property type="molecule type" value="Genomic_DNA"/>
</dbReference>
<evidence type="ECO:0000313" key="4">
    <source>
        <dbReference type="EMBL" id="QRD03872.1"/>
    </source>
</evidence>
<evidence type="ECO:0000256" key="1">
    <source>
        <dbReference type="ARBA" id="ARBA00006832"/>
    </source>
</evidence>
<dbReference type="Pfam" id="PF05764">
    <property type="entry name" value="YL1"/>
    <property type="match status" value="1"/>
</dbReference>
<feature type="compositionally biased region" description="Low complexity" evidence="2">
    <location>
        <begin position="352"/>
        <end position="361"/>
    </location>
</feature>
<dbReference type="OMA" id="PVISYWS"/>
<gene>
    <name evidence="4" type="ORF">JI435_137360</name>
</gene>
<feature type="compositionally biased region" description="Polar residues" evidence="2">
    <location>
        <begin position="450"/>
        <end position="473"/>
    </location>
</feature>
<dbReference type="PANTHER" id="PTHR13275">
    <property type="entry name" value="YL-1 PROTEIN TRANSCRIPTION FACTOR-LIKE 1"/>
    <property type="match status" value="1"/>
</dbReference>
<evidence type="ECO:0000313" key="5">
    <source>
        <dbReference type="Proteomes" id="UP000663193"/>
    </source>
</evidence>
<dbReference type="Pfam" id="PF08265">
    <property type="entry name" value="YL1_C"/>
    <property type="match status" value="1"/>
</dbReference>
<feature type="compositionally biased region" description="Acidic residues" evidence="2">
    <location>
        <begin position="58"/>
        <end position="107"/>
    </location>
</feature>
<feature type="region of interest" description="Disordered" evidence="2">
    <location>
        <begin position="1"/>
        <end position="185"/>
    </location>
</feature>
<reference evidence="5" key="1">
    <citation type="journal article" date="2021" name="BMC Genomics">
        <title>Chromosome-level genome assembly and manually-curated proteome of model necrotroph Parastagonospora nodorum Sn15 reveals a genome-wide trove of candidate effector homologs, and redundancy of virulence-related functions within an accessory chromosome.</title>
        <authorList>
            <person name="Bertazzoni S."/>
            <person name="Jones D.A.B."/>
            <person name="Phan H.T."/>
            <person name="Tan K.-C."/>
            <person name="Hane J.K."/>
        </authorList>
    </citation>
    <scope>NUCLEOTIDE SEQUENCE [LARGE SCALE GENOMIC DNA]</scope>
    <source>
        <strain evidence="5">SN15 / ATCC MYA-4574 / FGSC 10173)</strain>
    </source>
</reference>
<comment type="similarity">
    <text evidence="1">Belongs to the VPS72/YL1 family.</text>
</comment>
<protein>
    <recommendedName>
        <fullName evidence="3">Vps72/YL1 C-terminal domain-containing protein</fullName>
    </recommendedName>
</protein>
<evidence type="ECO:0000256" key="2">
    <source>
        <dbReference type="SAM" id="MobiDB-lite"/>
    </source>
</evidence>
<dbReference type="VEuPathDB" id="FungiDB:JI435_137360"/>
<dbReference type="AlphaFoldDB" id="A0A7U2FEN8"/>
<dbReference type="OrthoDB" id="3942062at2759"/>
<name>A0A7U2FEN8_PHANO</name>
<evidence type="ECO:0000259" key="3">
    <source>
        <dbReference type="SMART" id="SM00993"/>
    </source>
</evidence>
<proteinExistence type="inferred from homology"/>
<keyword evidence="5" id="KW-1185">Reference proteome</keyword>